<dbReference type="PROSITE" id="PS00141">
    <property type="entry name" value="ASP_PROTEASE"/>
    <property type="match status" value="1"/>
</dbReference>
<evidence type="ECO:0000313" key="9">
    <source>
        <dbReference type="Proteomes" id="UP001372338"/>
    </source>
</evidence>
<dbReference type="AlphaFoldDB" id="A0AAN9DZU5"/>
<name>A0AAN9DZU5_CROPI</name>
<dbReference type="GO" id="GO:0006508">
    <property type="term" value="P:proteolysis"/>
    <property type="evidence" value="ECO:0007669"/>
    <property type="project" value="UniProtKB-KW"/>
</dbReference>
<proteinExistence type="inferred from homology"/>
<keyword evidence="5" id="KW-0325">Glycoprotein</keyword>
<accession>A0AAN9DZU5</accession>
<dbReference type="InterPro" id="IPR021109">
    <property type="entry name" value="Peptidase_aspartic_dom_sf"/>
</dbReference>
<evidence type="ECO:0000256" key="5">
    <source>
        <dbReference type="ARBA" id="ARBA00023180"/>
    </source>
</evidence>
<reference evidence="8 9" key="1">
    <citation type="submission" date="2024-01" db="EMBL/GenBank/DDBJ databases">
        <title>The genomes of 5 underutilized Papilionoideae crops provide insights into root nodulation and disease resistanc.</title>
        <authorList>
            <person name="Yuan L."/>
        </authorList>
    </citation>
    <scope>NUCLEOTIDE SEQUENCE [LARGE SCALE GENOMIC DNA]</scope>
    <source>
        <strain evidence="8">ZHUSHIDOU_FW_LH</strain>
        <tissue evidence="8">Leaf</tissue>
    </source>
</reference>
<keyword evidence="6" id="KW-0732">Signal</keyword>
<feature type="chain" id="PRO_5042873796" description="Peptidase A1 domain-containing protein" evidence="6">
    <location>
        <begin position="22"/>
        <end position="412"/>
    </location>
</feature>
<dbReference type="Proteomes" id="UP001372338">
    <property type="component" value="Unassembled WGS sequence"/>
</dbReference>
<dbReference type="PANTHER" id="PTHR47967:SF128">
    <property type="entry name" value="ASPARTIC PROTEINASE CDR1-LIKE"/>
    <property type="match status" value="1"/>
</dbReference>
<gene>
    <name evidence="8" type="ORF">RIF29_38681</name>
</gene>
<keyword evidence="2" id="KW-0645">Protease</keyword>
<evidence type="ECO:0000256" key="3">
    <source>
        <dbReference type="ARBA" id="ARBA00022750"/>
    </source>
</evidence>
<keyword evidence="9" id="KW-1185">Reference proteome</keyword>
<dbReference type="PANTHER" id="PTHR47967">
    <property type="entry name" value="OS07G0603500 PROTEIN-RELATED"/>
    <property type="match status" value="1"/>
</dbReference>
<dbReference type="GO" id="GO:0005576">
    <property type="term" value="C:extracellular region"/>
    <property type="evidence" value="ECO:0007669"/>
    <property type="project" value="TreeGrafter"/>
</dbReference>
<dbReference type="FunFam" id="2.40.70.10:FF:000031">
    <property type="entry name" value="Aspartyl protease AED1"/>
    <property type="match status" value="1"/>
</dbReference>
<dbReference type="InterPro" id="IPR001969">
    <property type="entry name" value="Aspartic_peptidase_AS"/>
</dbReference>
<dbReference type="CDD" id="cd05476">
    <property type="entry name" value="pepsin_A_like_plant"/>
    <property type="match status" value="1"/>
</dbReference>
<sequence length="412" mass="45747">MKEVLPLAIILFILSISSSSAESNGLSIDLIHRYLSPLSPNYNFSMTQSDFLIEAAFRSISRAKRFNTDPGESIAEVTYLFPNDADYLMQIFIGTPPVKTFAEADTGSDLSWIQCLPCEQCYKQRAPIFNPKKSTSYQPLSCESNTCTLVSKPACGLEGECRYLQSYLDNSLTVGTLATDTVSFNNSFQGRIIKYPKTIFGCGHSNIGNFLPTGEGIIGLGRGPLSLVTQLGKRFDKRKFSYCLLPLRYTTGVSRLKFAVDTQINRKGVVSTSLGSKYRSYYDITLTRVSINGMVVNALEYSDGDMIVDSGTTLTLLKSDLYRQVERAIAKAIDSYPLRNPPAPFSLCYRDGTVRKLPSITFQFLGSKNELKLYPSSAFSHVRDDVVCLLIIPTNELSILGNIVQLYHNVRV</sequence>
<evidence type="ECO:0000313" key="8">
    <source>
        <dbReference type="EMBL" id="KAK7243868.1"/>
    </source>
</evidence>
<dbReference type="InterPro" id="IPR034161">
    <property type="entry name" value="Pepsin-like_plant"/>
</dbReference>
<dbReference type="Pfam" id="PF14543">
    <property type="entry name" value="TAXi_N"/>
    <property type="match status" value="1"/>
</dbReference>
<feature type="domain" description="Peptidase A1" evidence="7">
    <location>
        <begin position="87"/>
        <end position="412"/>
    </location>
</feature>
<feature type="signal peptide" evidence="6">
    <location>
        <begin position="1"/>
        <end position="21"/>
    </location>
</feature>
<evidence type="ECO:0000259" key="7">
    <source>
        <dbReference type="PROSITE" id="PS51767"/>
    </source>
</evidence>
<evidence type="ECO:0000256" key="4">
    <source>
        <dbReference type="ARBA" id="ARBA00022801"/>
    </source>
</evidence>
<dbReference type="Gene3D" id="2.40.70.10">
    <property type="entry name" value="Acid Proteases"/>
    <property type="match status" value="2"/>
</dbReference>
<evidence type="ECO:0000256" key="6">
    <source>
        <dbReference type="SAM" id="SignalP"/>
    </source>
</evidence>
<comment type="caution">
    <text evidence="8">The sequence shown here is derived from an EMBL/GenBank/DDBJ whole genome shotgun (WGS) entry which is preliminary data.</text>
</comment>
<dbReference type="EMBL" id="JAYWIO010000008">
    <property type="protein sequence ID" value="KAK7243868.1"/>
    <property type="molecule type" value="Genomic_DNA"/>
</dbReference>
<comment type="similarity">
    <text evidence="1">Belongs to the peptidase A1 family.</text>
</comment>
<keyword evidence="4" id="KW-0378">Hydrolase</keyword>
<protein>
    <recommendedName>
        <fullName evidence="7">Peptidase A1 domain-containing protein</fullName>
    </recommendedName>
</protein>
<dbReference type="InterPro" id="IPR032861">
    <property type="entry name" value="TAXi_N"/>
</dbReference>
<organism evidence="8 9">
    <name type="scientific">Crotalaria pallida</name>
    <name type="common">Smooth rattlebox</name>
    <name type="synonym">Crotalaria striata</name>
    <dbReference type="NCBI Taxonomy" id="3830"/>
    <lineage>
        <taxon>Eukaryota</taxon>
        <taxon>Viridiplantae</taxon>
        <taxon>Streptophyta</taxon>
        <taxon>Embryophyta</taxon>
        <taxon>Tracheophyta</taxon>
        <taxon>Spermatophyta</taxon>
        <taxon>Magnoliopsida</taxon>
        <taxon>eudicotyledons</taxon>
        <taxon>Gunneridae</taxon>
        <taxon>Pentapetalae</taxon>
        <taxon>rosids</taxon>
        <taxon>fabids</taxon>
        <taxon>Fabales</taxon>
        <taxon>Fabaceae</taxon>
        <taxon>Papilionoideae</taxon>
        <taxon>50 kb inversion clade</taxon>
        <taxon>genistoids sensu lato</taxon>
        <taxon>core genistoids</taxon>
        <taxon>Crotalarieae</taxon>
        <taxon>Crotalaria</taxon>
    </lineage>
</organism>
<evidence type="ECO:0000256" key="1">
    <source>
        <dbReference type="ARBA" id="ARBA00007447"/>
    </source>
</evidence>
<dbReference type="SUPFAM" id="SSF50630">
    <property type="entry name" value="Acid proteases"/>
    <property type="match status" value="1"/>
</dbReference>
<dbReference type="InterPro" id="IPR033121">
    <property type="entry name" value="PEPTIDASE_A1"/>
</dbReference>
<dbReference type="Pfam" id="PF14541">
    <property type="entry name" value="TAXi_C"/>
    <property type="match status" value="1"/>
</dbReference>
<dbReference type="GO" id="GO:0004190">
    <property type="term" value="F:aspartic-type endopeptidase activity"/>
    <property type="evidence" value="ECO:0007669"/>
    <property type="project" value="UniProtKB-KW"/>
</dbReference>
<evidence type="ECO:0000256" key="2">
    <source>
        <dbReference type="ARBA" id="ARBA00022670"/>
    </source>
</evidence>
<dbReference type="InterPro" id="IPR051708">
    <property type="entry name" value="Plant_Aspart_Prot_A1"/>
</dbReference>
<dbReference type="PROSITE" id="PS51767">
    <property type="entry name" value="PEPTIDASE_A1"/>
    <property type="match status" value="1"/>
</dbReference>
<keyword evidence="3" id="KW-0064">Aspartyl protease</keyword>
<dbReference type="InterPro" id="IPR032799">
    <property type="entry name" value="TAXi_C"/>
</dbReference>